<keyword evidence="4" id="KW-0067">ATP-binding</keyword>
<dbReference type="PANTHER" id="PTHR42753:SF10">
    <property type="entry name" value="PROLINE--TRNA LIGASE, MITOCHONDRIAL-RELATED"/>
    <property type="match status" value="1"/>
</dbReference>
<dbReference type="CDD" id="cd00779">
    <property type="entry name" value="ProRS_core_prok"/>
    <property type="match status" value="1"/>
</dbReference>
<keyword evidence="12" id="KW-1185">Reference proteome</keyword>
<dbReference type="InterPro" id="IPR002316">
    <property type="entry name" value="Pro-tRNA-ligase_IIa"/>
</dbReference>
<keyword evidence="2" id="KW-0436">Ligase</keyword>
<dbReference type="EMBL" id="AJWK01000428">
    <property type="status" value="NOT_ANNOTATED_CDS"/>
    <property type="molecule type" value="Genomic_DNA"/>
</dbReference>
<feature type="domain" description="Aminoacyl-transfer RNA synthetases class-II family profile" evidence="10">
    <location>
        <begin position="74"/>
        <end position="328"/>
    </location>
</feature>
<keyword evidence="3" id="KW-0547">Nucleotide-binding</keyword>
<proteinExistence type="predicted"/>
<dbReference type="SUPFAM" id="SSF52954">
    <property type="entry name" value="Class II aaRS ABD-related"/>
    <property type="match status" value="1"/>
</dbReference>
<reference evidence="11" key="1">
    <citation type="submission" date="2020-05" db="UniProtKB">
        <authorList>
            <consortium name="EnsemblMetazoa"/>
        </authorList>
    </citation>
    <scope>IDENTIFICATION</scope>
    <source>
        <strain evidence="11">Jacobina</strain>
    </source>
</reference>
<dbReference type="InterPro" id="IPR050062">
    <property type="entry name" value="Pro-tRNA_synthetase"/>
</dbReference>
<evidence type="ECO:0000313" key="12">
    <source>
        <dbReference type="Proteomes" id="UP000092461"/>
    </source>
</evidence>
<dbReference type="InterPro" id="IPR004154">
    <property type="entry name" value="Anticodon-bd"/>
</dbReference>
<dbReference type="GO" id="GO:0006433">
    <property type="term" value="P:prolyl-tRNA aminoacylation"/>
    <property type="evidence" value="ECO:0007669"/>
    <property type="project" value="InterPro"/>
</dbReference>
<keyword evidence="6" id="KW-0030">Aminoacyl-tRNA synthetase</keyword>
<dbReference type="InterPro" id="IPR045864">
    <property type="entry name" value="aa-tRNA-synth_II/BPL/LPL"/>
</dbReference>
<keyword evidence="5" id="KW-0648">Protein biosynthesis</keyword>
<evidence type="ECO:0000256" key="4">
    <source>
        <dbReference type="ARBA" id="ARBA00022840"/>
    </source>
</evidence>
<comment type="catalytic activity">
    <reaction evidence="8">
        <text>tRNA(Pro) + L-proline + ATP = L-prolyl-tRNA(Pro) + AMP + diphosphate</text>
        <dbReference type="Rhea" id="RHEA:14305"/>
        <dbReference type="Rhea" id="RHEA-COMP:9700"/>
        <dbReference type="Rhea" id="RHEA-COMP:9702"/>
        <dbReference type="ChEBI" id="CHEBI:30616"/>
        <dbReference type="ChEBI" id="CHEBI:33019"/>
        <dbReference type="ChEBI" id="CHEBI:60039"/>
        <dbReference type="ChEBI" id="CHEBI:78442"/>
        <dbReference type="ChEBI" id="CHEBI:78532"/>
        <dbReference type="ChEBI" id="CHEBI:456215"/>
        <dbReference type="EC" id="6.1.1.15"/>
    </reaction>
</comment>
<evidence type="ECO:0000256" key="5">
    <source>
        <dbReference type="ARBA" id="ARBA00022917"/>
    </source>
</evidence>
<dbReference type="GO" id="GO:0005524">
    <property type="term" value="F:ATP binding"/>
    <property type="evidence" value="ECO:0007669"/>
    <property type="project" value="UniProtKB-KW"/>
</dbReference>
<evidence type="ECO:0000256" key="2">
    <source>
        <dbReference type="ARBA" id="ARBA00022598"/>
    </source>
</evidence>
<evidence type="ECO:0000256" key="7">
    <source>
        <dbReference type="ARBA" id="ARBA00029731"/>
    </source>
</evidence>
<dbReference type="SUPFAM" id="SSF55681">
    <property type="entry name" value="Class II aaRS and biotin synthetases"/>
    <property type="match status" value="1"/>
</dbReference>
<sequence>MNRISKIFQPMVIIPKNAVIKKQEVSSRSQRLMTELGLIRPATNGTFYLLPLVQRSVDKLVAIVDAHMKQIDAQKVTLPILTPGDLWKKSGRLTGTVNREIMTTIDRHENLQVLSPTNEESITSLMASLSPISYKQLPLRFYQIGTKFRDEMKPRFGLIRTKEFLMKDLYTFDGNDTNALDTYHEVCGIYERMLRNIGLGNFAKVQGDSGLMGGSLSHEYHLPATVGDDTLATCEKCGHSVNVEAIPEGKRESCTKCGEGGAIRLTEGIEVAHTFLLGDKYSNPLKATYLQEHGLTEPLAMGCFGVGITRLVAAAIEVLSTDTDIRWPRRLAPFTVCLIPPKSGSKEDKCGGSALAESLYSKVIELPGLHDDAILDDRNHLTIGKRLLLAKRMGYPFVIVIGSRVVEDPPTLELHLIESGQTMELSPNDIVTELRKHLGA</sequence>
<dbReference type="EC" id="6.1.1.15" evidence="1"/>
<evidence type="ECO:0000259" key="10">
    <source>
        <dbReference type="PROSITE" id="PS50862"/>
    </source>
</evidence>
<evidence type="ECO:0000256" key="9">
    <source>
        <dbReference type="ARBA" id="ARBA00071545"/>
    </source>
</evidence>
<dbReference type="Pfam" id="PF03129">
    <property type="entry name" value="HGTP_anticodon"/>
    <property type="match status" value="1"/>
</dbReference>
<dbReference type="InterPro" id="IPR006195">
    <property type="entry name" value="aa-tRNA-synth_II"/>
</dbReference>
<dbReference type="EnsemblMetazoa" id="LLOJ000144-RA">
    <property type="protein sequence ID" value="LLOJ000144-PA"/>
    <property type="gene ID" value="LLOJ000144"/>
</dbReference>
<dbReference type="Gene3D" id="3.30.930.10">
    <property type="entry name" value="Bira Bifunctional Protein, Domain 2"/>
    <property type="match status" value="1"/>
</dbReference>
<dbReference type="FunFam" id="3.30.930.10:FF:000042">
    <property type="entry name" value="probable proline--tRNA ligase, mitochondrial"/>
    <property type="match status" value="1"/>
</dbReference>
<name>A0A1B0C8D2_LUTLO</name>
<dbReference type="GO" id="GO:0005739">
    <property type="term" value="C:mitochondrion"/>
    <property type="evidence" value="ECO:0007669"/>
    <property type="project" value="TreeGrafter"/>
</dbReference>
<dbReference type="InterPro" id="IPR033730">
    <property type="entry name" value="ProRS_core_prok"/>
</dbReference>
<dbReference type="PRINTS" id="PR01046">
    <property type="entry name" value="TRNASYNTHPRO"/>
</dbReference>
<evidence type="ECO:0000256" key="6">
    <source>
        <dbReference type="ARBA" id="ARBA00023146"/>
    </source>
</evidence>
<evidence type="ECO:0000256" key="3">
    <source>
        <dbReference type="ARBA" id="ARBA00022741"/>
    </source>
</evidence>
<dbReference type="GO" id="GO:0004827">
    <property type="term" value="F:proline-tRNA ligase activity"/>
    <property type="evidence" value="ECO:0007669"/>
    <property type="project" value="UniProtKB-EC"/>
</dbReference>
<evidence type="ECO:0000256" key="1">
    <source>
        <dbReference type="ARBA" id="ARBA00012831"/>
    </source>
</evidence>
<dbReference type="Gene3D" id="3.40.50.800">
    <property type="entry name" value="Anticodon-binding domain"/>
    <property type="match status" value="1"/>
</dbReference>
<accession>A0A1B0C8D2</accession>
<dbReference type="AlphaFoldDB" id="A0A1B0C8D2"/>
<organism evidence="11 12">
    <name type="scientific">Lutzomyia longipalpis</name>
    <name type="common">Sand fly</name>
    <dbReference type="NCBI Taxonomy" id="7200"/>
    <lineage>
        <taxon>Eukaryota</taxon>
        <taxon>Metazoa</taxon>
        <taxon>Ecdysozoa</taxon>
        <taxon>Arthropoda</taxon>
        <taxon>Hexapoda</taxon>
        <taxon>Insecta</taxon>
        <taxon>Pterygota</taxon>
        <taxon>Neoptera</taxon>
        <taxon>Endopterygota</taxon>
        <taxon>Diptera</taxon>
        <taxon>Nematocera</taxon>
        <taxon>Psychodoidea</taxon>
        <taxon>Psychodidae</taxon>
        <taxon>Lutzomyia</taxon>
        <taxon>Lutzomyia</taxon>
    </lineage>
</organism>
<dbReference type="Pfam" id="PF00587">
    <property type="entry name" value="tRNA-synt_2b"/>
    <property type="match status" value="1"/>
</dbReference>
<evidence type="ECO:0000256" key="8">
    <source>
        <dbReference type="ARBA" id="ARBA00047671"/>
    </source>
</evidence>
<dbReference type="PANTHER" id="PTHR42753">
    <property type="entry name" value="MITOCHONDRIAL RIBOSOME PROTEIN L39/PROLYL-TRNA LIGASE FAMILY MEMBER"/>
    <property type="match status" value="1"/>
</dbReference>
<dbReference type="VEuPathDB" id="VectorBase:LLONM1_002548"/>
<dbReference type="InterPro" id="IPR002314">
    <property type="entry name" value="aa-tRNA-synt_IIb"/>
</dbReference>
<protein>
    <recommendedName>
        <fullName evidence="9">Probable proline--tRNA ligase, mitochondrial</fullName>
        <ecNumber evidence="1">6.1.1.15</ecNumber>
    </recommendedName>
    <alternativeName>
        <fullName evidence="7">Prolyl-tRNA synthetase</fullName>
    </alternativeName>
</protein>
<dbReference type="Proteomes" id="UP000092461">
    <property type="component" value="Unassembled WGS sequence"/>
</dbReference>
<evidence type="ECO:0000313" key="11">
    <source>
        <dbReference type="EnsemblMetazoa" id="LLOJ000144-PA"/>
    </source>
</evidence>
<dbReference type="InterPro" id="IPR036621">
    <property type="entry name" value="Anticodon-bd_dom_sf"/>
</dbReference>
<dbReference type="VEuPathDB" id="VectorBase:LLOJ000144"/>
<dbReference type="PROSITE" id="PS50862">
    <property type="entry name" value="AA_TRNA_LIGASE_II"/>
    <property type="match status" value="1"/>
</dbReference>